<sequence>MNKKLLCAALLAGLGVAQAAAAQDFDDRWYVAGSVGVNFQDTDRGTEDVPFATLGMGKFLNQNWSVDVELNYQNPDKNSDFGAENSGLWWSQYGISADARYHFRNADSKWWPYVRMGLGWQRHEEEFVRDPAFGTPDGGFPMQHEDNNVAVNLGAGLQFDFGRVDMRTEVGTRVDFDDTQGRAAQLQEDYFTDLLASVGVTVALGPEPMAPVAPAPVAPSCADLDDDGDGVNNCDDKCPGSEAGQTIGPDGCPVPVSIDLKGVNFDFDKSTLRPDAVAILNEAIEILKRYPDLKVEVAGHTDSVGTDAYNQGLSERRASAVYDYLTSNGIDAARLVGPNGYGESRPIAPNTNEDGSDNPEGRAQNRRTELNVQN</sequence>
<proteinExistence type="predicted"/>
<evidence type="ECO:0000256" key="9">
    <source>
        <dbReference type="ARBA" id="ARBA00023237"/>
    </source>
</evidence>
<dbReference type="InterPro" id="IPR027385">
    <property type="entry name" value="Beta-barrel_OMP"/>
</dbReference>
<dbReference type="RefSeq" id="WP_117203626.1">
    <property type="nucleotide sequence ID" value="NZ_JBHTBK010000050.1"/>
</dbReference>
<evidence type="ECO:0000256" key="11">
    <source>
        <dbReference type="SAM" id="MobiDB-lite"/>
    </source>
</evidence>
<evidence type="ECO:0000256" key="3">
    <source>
        <dbReference type="ARBA" id="ARBA00022452"/>
    </source>
</evidence>
<evidence type="ECO:0000256" key="4">
    <source>
        <dbReference type="ARBA" id="ARBA00022692"/>
    </source>
</evidence>
<dbReference type="SUPFAM" id="SSF103647">
    <property type="entry name" value="TSP type-3 repeat"/>
    <property type="match status" value="1"/>
</dbReference>
<keyword evidence="9" id="KW-0998">Cell outer membrane</keyword>
<evidence type="ECO:0000256" key="10">
    <source>
        <dbReference type="PROSITE-ProRule" id="PRU00473"/>
    </source>
</evidence>
<dbReference type="EMBL" id="QVPD01000019">
    <property type="protein sequence ID" value="RFP58055.1"/>
    <property type="molecule type" value="Genomic_DNA"/>
</dbReference>
<evidence type="ECO:0000256" key="8">
    <source>
        <dbReference type="ARBA" id="ARBA00023136"/>
    </source>
</evidence>
<evidence type="ECO:0000256" key="5">
    <source>
        <dbReference type="ARBA" id="ARBA00022729"/>
    </source>
</evidence>
<accession>A0A372DGQ8</accession>
<keyword evidence="7" id="KW-0626">Porin</keyword>
<evidence type="ECO:0000256" key="7">
    <source>
        <dbReference type="ARBA" id="ARBA00023114"/>
    </source>
</evidence>
<dbReference type="GO" id="GO:0009279">
    <property type="term" value="C:cell outer membrane"/>
    <property type="evidence" value="ECO:0007669"/>
    <property type="project" value="UniProtKB-SubCell"/>
</dbReference>
<keyword evidence="3" id="KW-1134">Transmembrane beta strand</keyword>
<dbReference type="Proteomes" id="UP000262917">
    <property type="component" value="Unassembled WGS sequence"/>
</dbReference>
<dbReference type="Gene3D" id="3.30.1330.60">
    <property type="entry name" value="OmpA-like domain"/>
    <property type="match status" value="1"/>
</dbReference>
<dbReference type="InterPro" id="IPR028974">
    <property type="entry name" value="TSP_type-3_rpt"/>
</dbReference>
<gene>
    <name evidence="14" type="ORF">D0Y53_12330</name>
</gene>
<reference evidence="14 15" key="1">
    <citation type="submission" date="2018-08" db="EMBL/GenBank/DDBJ databases">
        <title>Lysobacter weifangensis sp. nov., a new member of the family 'Xanthomonadaceae', isolated from soil in a farmland.</title>
        <authorList>
            <person name="Zhao H."/>
        </authorList>
    </citation>
    <scope>NUCLEOTIDE SEQUENCE [LARGE SCALE GENOMIC DNA]</scope>
    <source>
        <strain evidence="14 15">WF-2</strain>
    </source>
</reference>
<feature type="signal peptide" evidence="12">
    <location>
        <begin position="1"/>
        <end position="22"/>
    </location>
</feature>
<keyword evidence="6" id="KW-0406">Ion transport</keyword>
<organism evidence="14 15">
    <name type="scientific">Cognatiluteimonas weifangensis</name>
    <dbReference type="NCBI Taxonomy" id="2303539"/>
    <lineage>
        <taxon>Bacteria</taxon>
        <taxon>Pseudomonadati</taxon>
        <taxon>Pseudomonadota</taxon>
        <taxon>Gammaproteobacteria</taxon>
        <taxon>Lysobacterales</taxon>
        <taxon>Lysobacteraceae</taxon>
        <taxon>Cognatiluteimonas</taxon>
    </lineage>
</organism>
<comment type="caution">
    <text evidence="14">The sequence shown here is derived from an EMBL/GenBank/DDBJ whole genome shotgun (WGS) entry which is preliminary data.</text>
</comment>
<dbReference type="InterPro" id="IPR006665">
    <property type="entry name" value="OmpA-like"/>
</dbReference>
<dbReference type="PRINTS" id="PR01021">
    <property type="entry name" value="OMPADOMAIN"/>
</dbReference>
<dbReference type="GO" id="GO:0046930">
    <property type="term" value="C:pore complex"/>
    <property type="evidence" value="ECO:0007669"/>
    <property type="project" value="UniProtKB-KW"/>
</dbReference>
<name>A0A372DGQ8_9GAMM</name>
<feature type="chain" id="PRO_5017018704" description="OmpA-like domain-containing protein" evidence="12">
    <location>
        <begin position="23"/>
        <end position="374"/>
    </location>
</feature>
<dbReference type="InterPro" id="IPR050330">
    <property type="entry name" value="Bact_OuterMem_StrucFunc"/>
</dbReference>
<dbReference type="SUPFAM" id="SSF103088">
    <property type="entry name" value="OmpA-like"/>
    <property type="match status" value="1"/>
</dbReference>
<feature type="region of interest" description="Disordered" evidence="11">
    <location>
        <begin position="335"/>
        <end position="374"/>
    </location>
</feature>
<dbReference type="GO" id="GO:0005509">
    <property type="term" value="F:calcium ion binding"/>
    <property type="evidence" value="ECO:0007669"/>
    <property type="project" value="InterPro"/>
</dbReference>
<dbReference type="AlphaFoldDB" id="A0A372DGQ8"/>
<dbReference type="CDD" id="cd07185">
    <property type="entry name" value="OmpA_C-like"/>
    <property type="match status" value="1"/>
</dbReference>
<dbReference type="GO" id="GO:0006811">
    <property type="term" value="P:monoatomic ion transport"/>
    <property type="evidence" value="ECO:0007669"/>
    <property type="project" value="UniProtKB-KW"/>
</dbReference>
<dbReference type="PANTHER" id="PTHR30329:SF21">
    <property type="entry name" value="LIPOPROTEIN YIAD-RELATED"/>
    <property type="match status" value="1"/>
</dbReference>
<evidence type="ECO:0000259" key="13">
    <source>
        <dbReference type="PROSITE" id="PS51123"/>
    </source>
</evidence>
<dbReference type="InterPro" id="IPR006664">
    <property type="entry name" value="OMP_bac"/>
</dbReference>
<keyword evidence="2" id="KW-0813">Transport</keyword>
<dbReference type="PANTHER" id="PTHR30329">
    <property type="entry name" value="STATOR ELEMENT OF FLAGELLAR MOTOR COMPLEX"/>
    <property type="match status" value="1"/>
</dbReference>
<comment type="subcellular location">
    <subcellularLocation>
        <location evidence="1">Cell outer membrane</location>
        <topology evidence="1">Multi-pass membrane protein</topology>
    </subcellularLocation>
</comment>
<evidence type="ECO:0000313" key="14">
    <source>
        <dbReference type="EMBL" id="RFP58055.1"/>
    </source>
</evidence>
<keyword evidence="15" id="KW-1185">Reference proteome</keyword>
<evidence type="ECO:0000313" key="15">
    <source>
        <dbReference type="Proteomes" id="UP000262917"/>
    </source>
</evidence>
<evidence type="ECO:0000256" key="6">
    <source>
        <dbReference type="ARBA" id="ARBA00023065"/>
    </source>
</evidence>
<keyword evidence="4" id="KW-0812">Transmembrane</keyword>
<evidence type="ECO:0000256" key="12">
    <source>
        <dbReference type="SAM" id="SignalP"/>
    </source>
</evidence>
<dbReference type="GO" id="GO:0015288">
    <property type="term" value="F:porin activity"/>
    <property type="evidence" value="ECO:0007669"/>
    <property type="project" value="UniProtKB-KW"/>
</dbReference>
<protein>
    <recommendedName>
        <fullName evidence="13">OmpA-like domain-containing protein</fullName>
    </recommendedName>
</protein>
<keyword evidence="5 12" id="KW-0732">Signal</keyword>
<feature type="domain" description="OmpA-like" evidence="13">
    <location>
        <begin position="252"/>
        <end position="374"/>
    </location>
</feature>
<dbReference type="Pfam" id="PF13505">
    <property type="entry name" value="OMP_b-brl"/>
    <property type="match status" value="1"/>
</dbReference>
<dbReference type="Pfam" id="PF00691">
    <property type="entry name" value="OmpA"/>
    <property type="match status" value="1"/>
</dbReference>
<dbReference type="SUPFAM" id="SSF56925">
    <property type="entry name" value="OMPA-like"/>
    <property type="match status" value="1"/>
</dbReference>
<dbReference type="PROSITE" id="PS51123">
    <property type="entry name" value="OMPA_2"/>
    <property type="match status" value="1"/>
</dbReference>
<evidence type="ECO:0000256" key="2">
    <source>
        <dbReference type="ARBA" id="ARBA00022448"/>
    </source>
</evidence>
<dbReference type="FunFam" id="3.30.1330.60:FF:000005">
    <property type="entry name" value="Outer membrane porin F"/>
    <property type="match status" value="1"/>
</dbReference>
<dbReference type="InterPro" id="IPR036737">
    <property type="entry name" value="OmpA-like_sf"/>
</dbReference>
<dbReference type="OrthoDB" id="1149075at2"/>
<dbReference type="Gene3D" id="2.40.160.20">
    <property type="match status" value="1"/>
</dbReference>
<dbReference type="InterPro" id="IPR011250">
    <property type="entry name" value="OMP/PagP_B-barrel"/>
</dbReference>
<keyword evidence="8 10" id="KW-0472">Membrane</keyword>
<evidence type="ECO:0000256" key="1">
    <source>
        <dbReference type="ARBA" id="ARBA00004571"/>
    </source>
</evidence>